<organism evidence="1">
    <name type="scientific">hydrothermal vent metagenome</name>
    <dbReference type="NCBI Taxonomy" id="652676"/>
    <lineage>
        <taxon>unclassified sequences</taxon>
        <taxon>metagenomes</taxon>
        <taxon>ecological metagenomes</taxon>
    </lineage>
</organism>
<evidence type="ECO:0000313" key="1">
    <source>
        <dbReference type="EMBL" id="VAW46224.1"/>
    </source>
</evidence>
<dbReference type="AlphaFoldDB" id="A0A3B0WR59"/>
<accession>A0A3B0WR59</accession>
<sequence length="27" mass="2923">RSTGNLPYVFVTNALGLDPVSLVYAKK</sequence>
<protein>
    <submittedName>
        <fullName evidence="1">Uncharacterized protein</fullName>
    </submittedName>
</protein>
<name>A0A3B0WR59_9ZZZZ</name>
<dbReference type="EMBL" id="UOFA01000266">
    <property type="protein sequence ID" value="VAW46224.1"/>
    <property type="molecule type" value="Genomic_DNA"/>
</dbReference>
<reference evidence="1" key="1">
    <citation type="submission" date="2018-06" db="EMBL/GenBank/DDBJ databases">
        <authorList>
            <person name="Zhirakovskaya E."/>
        </authorList>
    </citation>
    <scope>NUCLEOTIDE SEQUENCE</scope>
</reference>
<feature type="non-terminal residue" evidence="1">
    <location>
        <position position="1"/>
    </location>
</feature>
<gene>
    <name evidence="1" type="ORF">MNBD_GAMMA02-406</name>
</gene>
<proteinExistence type="predicted"/>